<comment type="caution">
    <text evidence="5">The sequence shown here is derived from an EMBL/GenBank/DDBJ whole genome shotgun (WGS) entry which is preliminary data.</text>
</comment>
<dbReference type="GO" id="GO:0007097">
    <property type="term" value="P:nuclear migration"/>
    <property type="evidence" value="ECO:0007669"/>
    <property type="project" value="TreeGrafter"/>
</dbReference>
<proteinExistence type="predicted"/>
<dbReference type="Proteomes" id="UP000663834">
    <property type="component" value="Unassembled WGS sequence"/>
</dbReference>
<dbReference type="GO" id="GO:0005652">
    <property type="term" value="C:nuclear lamina"/>
    <property type="evidence" value="ECO:0007669"/>
    <property type="project" value="TreeGrafter"/>
</dbReference>
<dbReference type="Gene3D" id="1.20.5.170">
    <property type="match status" value="1"/>
</dbReference>
<dbReference type="PANTHER" id="PTHR45721">
    <property type="entry name" value="LAMIN DM0-RELATED"/>
    <property type="match status" value="1"/>
</dbReference>
<dbReference type="GO" id="GO:0051664">
    <property type="term" value="P:nuclear pore localization"/>
    <property type="evidence" value="ECO:0007669"/>
    <property type="project" value="TreeGrafter"/>
</dbReference>
<dbReference type="InterPro" id="IPR039008">
    <property type="entry name" value="IF_rod_dom"/>
</dbReference>
<organism evidence="5 7">
    <name type="scientific">Rotaria magnacalcarata</name>
    <dbReference type="NCBI Taxonomy" id="392030"/>
    <lineage>
        <taxon>Eukaryota</taxon>
        <taxon>Metazoa</taxon>
        <taxon>Spiralia</taxon>
        <taxon>Gnathifera</taxon>
        <taxon>Rotifera</taxon>
        <taxon>Eurotatoria</taxon>
        <taxon>Bdelloidea</taxon>
        <taxon>Philodinida</taxon>
        <taxon>Philodinidae</taxon>
        <taxon>Rotaria</taxon>
    </lineage>
</organism>
<keyword evidence="1" id="KW-0403">Intermediate filament</keyword>
<evidence type="ECO:0000313" key="7">
    <source>
        <dbReference type="Proteomes" id="UP000663834"/>
    </source>
</evidence>
<feature type="coiled-coil region" evidence="3">
    <location>
        <begin position="307"/>
        <end position="392"/>
    </location>
</feature>
<dbReference type="GO" id="GO:0090435">
    <property type="term" value="P:protein localization to nuclear envelope"/>
    <property type="evidence" value="ECO:0007669"/>
    <property type="project" value="TreeGrafter"/>
</dbReference>
<evidence type="ECO:0000256" key="3">
    <source>
        <dbReference type="SAM" id="Coils"/>
    </source>
</evidence>
<dbReference type="AlphaFoldDB" id="A0A815RRJ6"/>
<keyword evidence="2 3" id="KW-0175">Coiled coil</keyword>
<dbReference type="EMBL" id="CAJNOW010006304">
    <property type="protein sequence ID" value="CAF1480852.1"/>
    <property type="molecule type" value="Genomic_DNA"/>
</dbReference>
<evidence type="ECO:0000259" key="4">
    <source>
        <dbReference type="Pfam" id="PF00038"/>
    </source>
</evidence>
<dbReference type="Pfam" id="PF00038">
    <property type="entry name" value="Filament"/>
    <property type="match status" value="1"/>
</dbReference>
<feature type="domain" description="IF rod" evidence="4">
    <location>
        <begin position="52"/>
        <end position="409"/>
    </location>
</feature>
<dbReference type="GO" id="GO:0005882">
    <property type="term" value="C:intermediate filament"/>
    <property type="evidence" value="ECO:0007669"/>
    <property type="project" value="UniProtKB-KW"/>
</dbReference>
<evidence type="ECO:0000313" key="5">
    <source>
        <dbReference type="EMBL" id="CAF1480852.1"/>
    </source>
</evidence>
<dbReference type="GO" id="GO:0006998">
    <property type="term" value="P:nuclear envelope organization"/>
    <property type="evidence" value="ECO:0007669"/>
    <property type="project" value="TreeGrafter"/>
</dbReference>
<evidence type="ECO:0000313" key="6">
    <source>
        <dbReference type="EMBL" id="CAF4101753.1"/>
    </source>
</evidence>
<dbReference type="Proteomes" id="UP000681720">
    <property type="component" value="Unassembled WGS sequence"/>
</dbReference>
<dbReference type="OrthoDB" id="2441647at2759"/>
<dbReference type="PANTHER" id="PTHR45721:SF12">
    <property type="entry name" value="INTERMEDIATE FILAMENT PROTEIN IFA-1"/>
    <property type="match status" value="1"/>
</dbReference>
<dbReference type="SUPFAM" id="SSF64593">
    <property type="entry name" value="Intermediate filament protein, coiled coil region"/>
    <property type="match status" value="2"/>
</dbReference>
<evidence type="ECO:0000256" key="2">
    <source>
        <dbReference type="ARBA" id="ARBA00023054"/>
    </source>
</evidence>
<name>A0A815RRJ6_9BILA</name>
<accession>A0A815RRJ6</accession>
<reference evidence="5" key="1">
    <citation type="submission" date="2021-02" db="EMBL/GenBank/DDBJ databases">
        <authorList>
            <person name="Nowell W R."/>
        </authorList>
    </citation>
    <scope>NUCLEOTIDE SEQUENCE</scope>
</reference>
<dbReference type="EMBL" id="CAJOBJ010008044">
    <property type="protein sequence ID" value="CAF4101753.1"/>
    <property type="molecule type" value="Genomic_DNA"/>
</dbReference>
<evidence type="ECO:0000256" key="1">
    <source>
        <dbReference type="ARBA" id="ARBA00022754"/>
    </source>
</evidence>
<dbReference type="GO" id="GO:0005200">
    <property type="term" value="F:structural constituent of cytoskeleton"/>
    <property type="evidence" value="ECO:0007669"/>
    <property type="project" value="TreeGrafter"/>
</dbReference>
<sequence>MNSYYSSRQRSKSQVDLNHFGNHSDPISSSMLVKSSSAIIQPFIFNQQRKKDRYELSKLNDEFADYIEKVRYLESYNKKIEMDMNLLTEKQIQGSKKFKAMFENEIAQLKETAEKLLKNKHTSITISQNAQNLTLPVKRHLTESLKDRDSSKYDTEKIERQLSSVEGDIQMYNRRLVHQDNEHQKWKQFISQIQRLTLQAKNEIHNEILARASCEKTVSQLRIDISKLNEQQRKRVNDIKKTSYILMSNSTNERALTFRSELSNGIRSIRQEFETRHDSLRSELYEKFKQTYEITIRQNPDFSSLILNELEQKRIKQEEKYIRTELQDVRNNTDLLSLKNSDLRLRIHELQIKIELNEKENKRILQTQEDLMNKLKLKHENMTKEYENVISKQLSLENEIATYGNLLDGMKPVVDQITDDYNLQVASNAKQQYQNSLITRRPLSMSTDVLSSTPHRTDRNETDSYVSFMTINLNNNHSRSLRDISTITERQSLTTNRNFGDFYLKPSDINQQIVEQQGWVNYGSPTNNQHTIIIQTRRKK</sequence>
<dbReference type="GO" id="GO:0031507">
    <property type="term" value="P:heterochromatin formation"/>
    <property type="evidence" value="ECO:0007669"/>
    <property type="project" value="TreeGrafter"/>
</dbReference>
<gene>
    <name evidence="6" type="ORF">GIL414_LOCUS17138</name>
    <name evidence="5" type="ORF">KQP761_LOCUS13563</name>
</gene>
<protein>
    <recommendedName>
        <fullName evidence="4">IF rod domain-containing protein</fullName>
    </recommendedName>
</protein>